<organism evidence="5 6">
    <name type="scientific">Endosaccharibacter trunci</name>
    <dbReference type="NCBI Taxonomy" id="2812733"/>
    <lineage>
        <taxon>Bacteria</taxon>
        <taxon>Pseudomonadati</taxon>
        <taxon>Pseudomonadota</taxon>
        <taxon>Alphaproteobacteria</taxon>
        <taxon>Acetobacterales</taxon>
        <taxon>Acetobacteraceae</taxon>
        <taxon>Endosaccharibacter</taxon>
    </lineage>
</organism>
<evidence type="ECO:0000256" key="1">
    <source>
        <dbReference type="ARBA" id="ARBA00005964"/>
    </source>
</evidence>
<dbReference type="InterPro" id="IPR019826">
    <property type="entry name" value="Carboxylesterase_B_AS"/>
</dbReference>
<feature type="signal peptide" evidence="3">
    <location>
        <begin position="1"/>
        <end position="29"/>
    </location>
</feature>
<evidence type="ECO:0000256" key="2">
    <source>
        <dbReference type="ARBA" id="ARBA00022801"/>
    </source>
</evidence>
<comment type="caution">
    <text evidence="5">The sequence shown here is derived from an EMBL/GenBank/DDBJ whole genome shotgun (WGS) entry which is preliminary data.</text>
</comment>
<dbReference type="EC" id="3.1.1.-" evidence="3"/>
<keyword evidence="3" id="KW-0732">Signal</keyword>
<dbReference type="Pfam" id="PF00135">
    <property type="entry name" value="COesterase"/>
    <property type="match status" value="1"/>
</dbReference>
<dbReference type="PROSITE" id="PS00941">
    <property type="entry name" value="CARBOXYLESTERASE_B_2"/>
    <property type="match status" value="1"/>
</dbReference>
<dbReference type="RefSeq" id="WP_422862589.1">
    <property type="nucleotide sequence ID" value="NZ_JAMSKV010000001.1"/>
</dbReference>
<sequence length="509" mass="53561">MAADWQRAFVPGLALLLSLALLSSASASASALALSPVVRTVEGKLRGATVPGSAIRVFRGIPYAAPPVGPLRWRAPQPVTPWTEVLDATRFGPPCMQRVAAGQAVQPSEDCLTLNVWAPPGRGKAARLPVMVFIHGGGFVFGAGSEPVYDGAALAAHGVVVVTLNYRLGVFGFLAHPGLTAEGSPPGNAGLLDQIAALRWVRRNAAAFGGDPARVTLFGESAGGTSVMALLAAPDARGLFSRAILQSAAMGWKLRTRAEAERSGLVLGADLAKLRALPAHDLLGNATRIQALAPLMAPVPLPFPVAEDTVLPRQPFTATLPPIPILIGDNEAEGITFATRWSSYDKGAYLRALHAVFGPLWKEAARVYPVNTAADIPAASAALVGDGMFFAGARTYARRAAANGSPVFMYLFDEPVDHHPPRHAAELPSVFGTLPLTATPQQHALSELMMTAWTRFAATGDPNGPGVPTWPRFRGPDDPCLTLGLVVDPTTRLHAERLDFMQRALDAGP</sequence>
<reference evidence="5 6" key="1">
    <citation type="submission" date="2022-06" db="EMBL/GenBank/DDBJ databases">
        <title>Endosaccharibacter gen. nov., sp. nov., endophytic bacteria isolated from sugarcane.</title>
        <authorList>
            <person name="Pitiwittayakul N."/>
            <person name="Yukphan P."/>
            <person name="Charoenyingcharoen P."/>
            <person name="Tanasupawat S."/>
        </authorList>
    </citation>
    <scope>NUCLEOTIDE SEQUENCE [LARGE SCALE GENOMIC DNA]</scope>
    <source>
        <strain evidence="5 6">KSS8</strain>
    </source>
</reference>
<dbReference type="SUPFAM" id="SSF53474">
    <property type="entry name" value="alpha/beta-Hydrolases"/>
    <property type="match status" value="1"/>
</dbReference>
<feature type="chain" id="PRO_5044979154" description="Carboxylic ester hydrolase" evidence="3">
    <location>
        <begin position="30"/>
        <end position="509"/>
    </location>
</feature>
<dbReference type="Gene3D" id="3.40.50.1820">
    <property type="entry name" value="alpha/beta hydrolase"/>
    <property type="match status" value="1"/>
</dbReference>
<gene>
    <name evidence="5" type="ORF">NFI95_01625</name>
</gene>
<dbReference type="InterPro" id="IPR050309">
    <property type="entry name" value="Type-B_Carboxylest/Lipase"/>
</dbReference>
<evidence type="ECO:0000313" key="5">
    <source>
        <dbReference type="EMBL" id="MCQ8277150.1"/>
    </source>
</evidence>
<feature type="domain" description="Carboxylesterase type B" evidence="4">
    <location>
        <begin position="35"/>
        <end position="500"/>
    </location>
</feature>
<dbReference type="InterPro" id="IPR029058">
    <property type="entry name" value="AB_hydrolase_fold"/>
</dbReference>
<dbReference type="InterPro" id="IPR002018">
    <property type="entry name" value="CarbesteraseB"/>
</dbReference>
<keyword evidence="6" id="KW-1185">Reference proteome</keyword>
<dbReference type="EMBL" id="JAMSKV010000001">
    <property type="protein sequence ID" value="MCQ8277150.1"/>
    <property type="molecule type" value="Genomic_DNA"/>
</dbReference>
<dbReference type="InterPro" id="IPR019819">
    <property type="entry name" value="Carboxylesterase_B_CS"/>
</dbReference>
<dbReference type="PANTHER" id="PTHR11559">
    <property type="entry name" value="CARBOXYLESTERASE"/>
    <property type="match status" value="1"/>
</dbReference>
<name>A0ABT1W2Q6_9PROT</name>
<evidence type="ECO:0000256" key="3">
    <source>
        <dbReference type="RuleBase" id="RU361235"/>
    </source>
</evidence>
<proteinExistence type="inferred from homology"/>
<evidence type="ECO:0000259" key="4">
    <source>
        <dbReference type="Pfam" id="PF00135"/>
    </source>
</evidence>
<evidence type="ECO:0000313" key="6">
    <source>
        <dbReference type="Proteomes" id="UP001524587"/>
    </source>
</evidence>
<accession>A0ABT1W2Q6</accession>
<keyword evidence="2 3" id="KW-0378">Hydrolase</keyword>
<protein>
    <recommendedName>
        <fullName evidence="3">Carboxylic ester hydrolase</fullName>
        <ecNumber evidence="3">3.1.1.-</ecNumber>
    </recommendedName>
</protein>
<dbReference type="PROSITE" id="PS00122">
    <property type="entry name" value="CARBOXYLESTERASE_B_1"/>
    <property type="match status" value="1"/>
</dbReference>
<comment type="similarity">
    <text evidence="1 3">Belongs to the type-B carboxylesterase/lipase family.</text>
</comment>
<dbReference type="Proteomes" id="UP001524587">
    <property type="component" value="Unassembled WGS sequence"/>
</dbReference>